<feature type="domain" description="HTH psq-type" evidence="8">
    <location>
        <begin position="4"/>
        <end position="55"/>
    </location>
</feature>
<feature type="region of interest" description="Disordered" evidence="7">
    <location>
        <begin position="23"/>
        <end position="82"/>
    </location>
</feature>
<proteinExistence type="predicted"/>
<evidence type="ECO:0000256" key="5">
    <source>
        <dbReference type="ARBA" id="ARBA00023163"/>
    </source>
</evidence>
<dbReference type="AlphaFoldDB" id="A0A1B6KH05"/>
<evidence type="ECO:0000256" key="7">
    <source>
        <dbReference type="SAM" id="MobiDB-lite"/>
    </source>
</evidence>
<dbReference type="PANTHER" id="PTHR33215:SF13">
    <property type="entry name" value="PROTEIN DISTAL ANTENNA"/>
    <property type="match status" value="1"/>
</dbReference>
<evidence type="ECO:0000259" key="8">
    <source>
        <dbReference type="PROSITE" id="PS50960"/>
    </source>
</evidence>
<accession>A0A1B6KH05</accession>
<keyword evidence="5" id="KW-0804">Transcription</keyword>
<keyword evidence="3" id="KW-0597">Phosphoprotein</keyword>
<gene>
    <name evidence="9" type="ORF">g.14919</name>
    <name evidence="10" type="ORF">g.14922</name>
</gene>
<reference evidence="9" key="1">
    <citation type="submission" date="2015-11" db="EMBL/GenBank/DDBJ databases">
        <title>De novo transcriptome assembly of four potential Pierce s Disease insect vectors from Arizona vineyards.</title>
        <authorList>
            <person name="Tassone E.E."/>
        </authorList>
    </citation>
    <scope>NUCLEOTIDE SEQUENCE</scope>
</reference>
<dbReference type="EMBL" id="GEBQ01025192">
    <property type="protein sequence ID" value="JAT14785.1"/>
    <property type="molecule type" value="Transcribed_RNA"/>
</dbReference>
<dbReference type="InterPro" id="IPR009057">
    <property type="entry name" value="Homeodomain-like_sf"/>
</dbReference>
<dbReference type="Pfam" id="PF04218">
    <property type="entry name" value="CENP-B_N"/>
    <property type="match status" value="1"/>
</dbReference>
<evidence type="ECO:0000256" key="4">
    <source>
        <dbReference type="ARBA" id="ARBA00023015"/>
    </source>
</evidence>
<dbReference type="PANTHER" id="PTHR33215">
    <property type="entry name" value="PROTEIN DISTAL ANTENNA"/>
    <property type="match status" value="1"/>
</dbReference>
<name>A0A1B6KH05_9HEMI</name>
<feature type="compositionally biased region" description="Basic and acidic residues" evidence="7">
    <location>
        <begin position="49"/>
        <end position="59"/>
    </location>
</feature>
<keyword evidence="2" id="KW-0217">Developmental protein</keyword>
<organism evidence="9">
    <name type="scientific">Graphocephala atropunctata</name>
    <dbReference type="NCBI Taxonomy" id="36148"/>
    <lineage>
        <taxon>Eukaryota</taxon>
        <taxon>Metazoa</taxon>
        <taxon>Ecdysozoa</taxon>
        <taxon>Arthropoda</taxon>
        <taxon>Hexapoda</taxon>
        <taxon>Insecta</taxon>
        <taxon>Pterygota</taxon>
        <taxon>Neoptera</taxon>
        <taxon>Paraneoptera</taxon>
        <taxon>Hemiptera</taxon>
        <taxon>Auchenorrhyncha</taxon>
        <taxon>Membracoidea</taxon>
        <taxon>Cicadellidae</taxon>
        <taxon>Cicadellinae</taxon>
        <taxon>Cicadellini</taxon>
        <taxon>Graphocephala</taxon>
    </lineage>
</organism>
<feature type="compositionally biased region" description="Basic and acidic residues" evidence="7">
    <location>
        <begin position="173"/>
        <end position="183"/>
    </location>
</feature>
<keyword evidence="4" id="KW-0805">Transcription regulation</keyword>
<evidence type="ECO:0000256" key="6">
    <source>
        <dbReference type="PROSITE-ProRule" id="PRU00320"/>
    </source>
</evidence>
<dbReference type="InterPro" id="IPR051839">
    <property type="entry name" value="RD_transcriptional_regulator"/>
</dbReference>
<dbReference type="PROSITE" id="PS50960">
    <property type="entry name" value="HTH_PSQ"/>
    <property type="match status" value="1"/>
</dbReference>
<protein>
    <recommendedName>
        <fullName evidence="8">HTH psq-type domain-containing protein</fullName>
    </recommendedName>
</protein>
<keyword evidence="6" id="KW-0238">DNA-binding</keyword>
<evidence type="ECO:0000256" key="3">
    <source>
        <dbReference type="ARBA" id="ARBA00022553"/>
    </source>
</evidence>
<evidence type="ECO:0000256" key="1">
    <source>
        <dbReference type="ARBA" id="ARBA00004123"/>
    </source>
</evidence>
<dbReference type="SUPFAM" id="SSF46689">
    <property type="entry name" value="Homeodomain-like"/>
    <property type="match status" value="1"/>
</dbReference>
<dbReference type="GO" id="GO:0005634">
    <property type="term" value="C:nucleus"/>
    <property type="evidence" value="ECO:0007669"/>
    <property type="project" value="UniProtKB-SubCell"/>
</dbReference>
<keyword evidence="6" id="KW-0539">Nucleus</keyword>
<feature type="compositionally biased region" description="Low complexity" evidence="7">
    <location>
        <begin position="160"/>
        <end position="171"/>
    </location>
</feature>
<dbReference type="Gene3D" id="1.10.10.10">
    <property type="entry name" value="Winged helix-like DNA-binding domain superfamily/Winged helix DNA-binding domain"/>
    <property type="match status" value="1"/>
</dbReference>
<dbReference type="InterPro" id="IPR007889">
    <property type="entry name" value="HTH_Psq"/>
</dbReference>
<feature type="DNA-binding region" description="H-T-H motif" evidence="6">
    <location>
        <begin position="31"/>
        <end position="51"/>
    </location>
</feature>
<sequence>MTAPTSKRAMRQLSVREKIDAVQRVHEGESKASVARQIGVPESTLRGWCKNEMKLKTMDKSGGSQSPSPSPPLDKRPRLDAGPEGEMDDALWFWLRNQQQHDTHKAITNNNHHHSSWFWKWYKEFGVPDQQPLDPLPALPDPDEPLPLVVRRNKEIKEPPVSLSLPSPVLVDSNKETEAKENTLSEDEDEPPATAADALKHGERFLRWLECCSDPSITAMQLLQFRYLLNNVKSCAQRRAANKTRSTRSRRK</sequence>
<evidence type="ECO:0000256" key="2">
    <source>
        <dbReference type="ARBA" id="ARBA00022473"/>
    </source>
</evidence>
<feature type="region of interest" description="Disordered" evidence="7">
    <location>
        <begin position="160"/>
        <end position="193"/>
    </location>
</feature>
<dbReference type="InterPro" id="IPR036388">
    <property type="entry name" value="WH-like_DNA-bd_sf"/>
</dbReference>
<evidence type="ECO:0000313" key="10">
    <source>
        <dbReference type="EMBL" id="JAT14785.1"/>
    </source>
</evidence>
<evidence type="ECO:0000313" key="9">
    <source>
        <dbReference type="EMBL" id="JAT10699.1"/>
    </source>
</evidence>
<comment type="subcellular location">
    <subcellularLocation>
        <location evidence="1 6">Nucleus</location>
    </subcellularLocation>
</comment>
<dbReference type="EMBL" id="GEBQ01029278">
    <property type="protein sequence ID" value="JAT10699.1"/>
    <property type="molecule type" value="Transcribed_RNA"/>
</dbReference>
<dbReference type="GO" id="GO:0003677">
    <property type="term" value="F:DNA binding"/>
    <property type="evidence" value="ECO:0007669"/>
    <property type="project" value="UniProtKB-UniRule"/>
</dbReference>